<accession>A0ABR2V5D5</accession>
<organism evidence="3 4">
    <name type="scientific">Seiridium unicorne</name>
    <dbReference type="NCBI Taxonomy" id="138068"/>
    <lineage>
        <taxon>Eukaryota</taxon>
        <taxon>Fungi</taxon>
        <taxon>Dikarya</taxon>
        <taxon>Ascomycota</taxon>
        <taxon>Pezizomycotina</taxon>
        <taxon>Sordariomycetes</taxon>
        <taxon>Xylariomycetidae</taxon>
        <taxon>Amphisphaeriales</taxon>
        <taxon>Sporocadaceae</taxon>
        <taxon>Seiridium</taxon>
    </lineage>
</organism>
<evidence type="ECO:0000259" key="2">
    <source>
        <dbReference type="Pfam" id="PF20233"/>
    </source>
</evidence>
<dbReference type="Proteomes" id="UP001408356">
    <property type="component" value="Unassembled WGS sequence"/>
</dbReference>
<dbReference type="EMBL" id="JARVKF010000135">
    <property type="protein sequence ID" value="KAK9422071.1"/>
    <property type="molecule type" value="Genomic_DNA"/>
</dbReference>
<name>A0ABR2V5D5_9PEZI</name>
<comment type="caution">
    <text evidence="3">The sequence shown here is derived from an EMBL/GenBank/DDBJ whole genome shotgun (WGS) entry which is preliminary data.</text>
</comment>
<feature type="region of interest" description="Disordered" evidence="1">
    <location>
        <begin position="376"/>
        <end position="397"/>
    </location>
</feature>
<dbReference type="PANTHER" id="PTHR35391:SF5">
    <property type="entry name" value="DUF6590 DOMAIN-CONTAINING PROTEIN"/>
    <property type="match status" value="1"/>
</dbReference>
<evidence type="ECO:0000313" key="3">
    <source>
        <dbReference type="EMBL" id="KAK9422071.1"/>
    </source>
</evidence>
<dbReference type="Pfam" id="PF20233">
    <property type="entry name" value="DUF6590"/>
    <property type="match status" value="1"/>
</dbReference>
<dbReference type="PANTHER" id="PTHR35391">
    <property type="entry name" value="C2H2-TYPE DOMAIN-CONTAINING PROTEIN-RELATED"/>
    <property type="match status" value="1"/>
</dbReference>
<sequence length="397" mass="43592">MGQSGRPKRPSNNKLHSRRSNTKEHRWEEPAASGSAQVYNTGVDSYAQEAPTASDPTQVYYGTGVDSYAPEAPSIPRGMDLAQDLEGLDINDTNGAIDVSETADDFHGGASGATAPEYTHQEKGKEKYKAVEDDVIYADGYNTTYPAAGTDSEPTISWSPYGSTDTGYNYPNEQDEYGNGIAEQAGLATDENDAYEDGEMPGTSNPSDPPDSGTYQVVPGSYFQPGEVFKTIWSTPRGVNLAPHSPEPTERQTGDDPEFYTGPRRFVVVATDEGNHSTCVPIFTYGRKGCKKKGLKPQAHGIVYSKPGKPRKLSDEPELGFKPVAVNMYGELEKLDKASRVNYSKLTDIDHNVPVIFIGHIDPKDWYIVSDAVNERWESKKKEPSSRSKHHSSRKRH</sequence>
<feature type="compositionally biased region" description="Basic residues" evidence="1">
    <location>
        <begin position="387"/>
        <end position="397"/>
    </location>
</feature>
<evidence type="ECO:0000313" key="4">
    <source>
        <dbReference type="Proteomes" id="UP001408356"/>
    </source>
</evidence>
<dbReference type="InterPro" id="IPR046497">
    <property type="entry name" value="DUF6590"/>
</dbReference>
<proteinExistence type="predicted"/>
<feature type="compositionally biased region" description="Basic and acidic residues" evidence="1">
    <location>
        <begin position="376"/>
        <end position="386"/>
    </location>
</feature>
<feature type="region of interest" description="Disordered" evidence="1">
    <location>
        <begin position="1"/>
        <end position="78"/>
    </location>
</feature>
<feature type="region of interest" description="Disordered" evidence="1">
    <location>
        <begin position="193"/>
        <end position="213"/>
    </location>
</feature>
<evidence type="ECO:0000256" key="1">
    <source>
        <dbReference type="SAM" id="MobiDB-lite"/>
    </source>
</evidence>
<reference evidence="3 4" key="1">
    <citation type="journal article" date="2024" name="J. Plant Pathol.">
        <title>Sequence and assembly of the genome of Seiridium unicorne, isolate CBS 538.82, causal agent of cypress canker disease.</title>
        <authorList>
            <person name="Scali E."/>
            <person name="Rocca G.D."/>
            <person name="Danti R."/>
            <person name="Garbelotto M."/>
            <person name="Barberini S."/>
            <person name="Baroncelli R."/>
            <person name="Emiliani G."/>
        </authorList>
    </citation>
    <scope>NUCLEOTIDE SEQUENCE [LARGE SCALE GENOMIC DNA]</scope>
    <source>
        <strain evidence="3 4">BM-138-508</strain>
    </source>
</reference>
<keyword evidence="4" id="KW-1185">Reference proteome</keyword>
<feature type="compositionally biased region" description="Polar residues" evidence="1">
    <location>
        <begin position="34"/>
        <end position="43"/>
    </location>
</feature>
<feature type="domain" description="DUF6590" evidence="2">
    <location>
        <begin position="221"/>
        <end position="366"/>
    </location>
</feature>
<feature type="region of interest" description="Disordered" evidence="1">
    <location>
        <begin position="99"/>
        <end position="125"/>
    </location>
</feature>
<protein>
    <submittedName>
        <fullName evidence="3">DUF6590 domain-containing protein</fullName>
    </submittedName>
</protein>
<gene>
    <name evidence="3" type="ORF">SUNI508_05079</name>
</gene>
<feature type="compositionally biased region" description="Basic residues" evidence="1">
    <location>
        <begin position="1"/>
        <end position="20"/>
    </location>
</feature>